<dbReference type="AlphaFoldDB" id="A0A511HS15"/>
<name>A0A511HS15_9BACT</name>
<comment type="caution">
    <text evidence="1">The sequence shown here is derived from an EMBL/GenBank/DDBJ whole genome shotgun (WGS) entry which is preliminary data.</text>
</comment>
<evidence type="ECO:0000313" key="2">
    <source>
        <dbReference type="Proteomes" id="UP000321224"/>
    </source>
</evidence>
<protein>
    <recommendedName>
        <fullName evidence="3">N-acetyltransferase ESCO zinc-finger domain-containing protein</fullName>
    </recommendedName>
</protein>
<accession>A0A511HS15</accession>
<evidence type="ECO:0000313" key="1">
    <source>
        <dbReference type="EMBL" id="GEL75279.1"/>
    </source>
</evidence>
<gene>
    <name evidence="1" type="ORF">MVI01_70630</name>
</gene>
<sequence length="147" mass="17459">MSEARTMRNFIETIPATGDGYCRVCDHPYSKLLPDEEKAHRVYHRRYLRAVDGVGAPVPRYVRQEMTHEGLRKMRHGETLEERVEGAELWLRARHHDHLEQVLRDGSERLDVRAFFTRMEEDGLEGRFADDVARELRRRYSDNWTGY</sequence>
<evidence type="ECO:0008006" key="3">
    <source>
        <dbReference type="Google" id="ProtNLM"/>
    </source>
</evidence>
<organism evidence="1 2">
    <name type="scientific">Myxococcus virescens</name>
    <dbReference type="NCBI Taxonomy" id="83456"/>
    <lineage>
        <taxon>Bacteria</taxon>
        <taxon>Pseudomonadati</taxon>
        <taxon>Myxococcota</taxon>
        <taxon>Myxococcia</taxon>
        <taxon>Myxococcales</taxon>
        <taxon>Cystobacterineae</taxon>
        <taxon>Myxococcaceae</taxon>
        <taxon>Myxococcus</taxon>
    </lineage>
</organism>
<dbReference type="EMBL" id="BJVY01000066">
    <property type="protein sequence ID" value="GEL75279.1"/>
    <property type="molecule type" value="Genomic_DNA"/>
</dbReference>
<proteinExistence type="predicted"/>
<reference evidence="1 2" key="1">
    <citation type="submission" date="2019-07" db="EMBL/GenBank/DDBJ databases">
        <title>Whole genome shotgun sequence of Myxococcus virescens NBRC 100334.</title>
        <authorList>
            <person name="Hosoyama A."/>
            <person name="Uohara A."/>
            <person name="Ohji S."/>
            <person name="Ichikawa N."/>
        </authorList>
    </citation>
    <scope>NUCLEOTIDE SEQUENCE [LARGE SCALE GENOMIC DNA]</scope>
    <source>
        <strain evidence="1 2">NBRC 100334</strain>
    </source>
</reference>
<dbReference type="Proteomes" id="UP000321224">
    <property type="component" value="Unassembled WGS sequence"/>
</dbReference>